<dbReference type="Pfam" id="PF02368">
    <property type="entry name" value="Big_2"/>
    <property type="match status" value="1"/>
</dbReference>
<dbReference type="RefSeq" id="WP_077327293.1">
    <property type="nucleotide sequence ID" value="NZ_CP012098.1"/>
</dbReference>
<dbReference type="SUPFAM" id="SSF54001">
    <property type="entry name" value="Cysteine proteinases"/>
    <property type="match status" value="1"/>
</dbReference>
<dbReference type="EMBL" id="CP012098">
    <property type="protein sequence ID" value="AQP40594.1"/>
    <property type="molecule type" value="Genomic_DNA"/>
</dbReference>
<sequence length="1126" mass="125617">MKQWKQRIACLLAVVMTMTGFFPWNSPVSVHAEESVIKSSADGFEYRLKVYESGIKEYICTSDTTQVYDNYQDAVKGLADISRKILTERKAEPFTVKIPVEIKADQKVDGIEKGSNPFNDAVHKETYKETGNPNEGQGLAQFLDARGNLLNDKLDKITYDETTKSYKGVFYYHMLSHQYAERYSKTITKLKEVIDSLNLDEKSDYEKCKTIREWIGKNVKYDREYAKDPANCSRRNAHDMTGAILDGYAVCDGYANLFHYMANATGLLTLFEEGYQIGSGLQHAWNLVKIDGTFYYTDCTSIALDKDGNATGEFLLGQDTMFNLTVTPKNNDIENTYSNISKDDWSKEHSVCKGNHNLVKTGEGPATCETMGYTGYYCTNQGCIYRYRDYNKEPLGHNYDYTNGEITQSQDCTHPEITTYRCTRCKAPIEVETKPSLGGHKWQPGDIIKAPTCTVNGEQEYTCTVCNQTKTEPVKATGHDWQINKILSAATCTSNGIARYICKTCGYGENHTINATGHKPEIRNKKEATCSSTGYTGDTYCSVCNKKLSSGETINKKEHTWVKQDNIPATCEKGEMEVEKCSVCGETKETQISDPLGHDFREWKITKEPTCTKYGTKKRICKRCNEYEIDVIDPTGHQHTKIIDKKAATCEEKGYSGDLYCEDCRVIIQLGQEIAATGHTWDNGEITKEPTQTATGIRTYTCKTCQKTRIETIPMLKGHHWGNGTVIKEPTCTESGEKIYHCTDEDCNESYTETIKATGHQHTKLINKKDATCEEKGYSGDTYCEDCKQIIKTGKAINPTGHDWDKGTVKKAATCESEGIREYTCNTCKKTKEETIASTGHTKTEIRNKKAATCKEEGYTGDTYCVTCGKKLAEGKAIPKTDHDWTITETPATCEKDGVRTYICDVCHTTKSEPIKAIGHSYGAWTTTKEATISSKAEQQRTCSTCGKEEITTYGEKLRPTISTNATSLKLKKKQTTKKFTVTGLAKGDYITSWTSSNKKIVTVTGNQNGTCKIKAGSKTGKATITIKLASGLTKQIKVTVQKKAVTCSKIKNVPKTIKLKKKQTYQLKPVINPITCTNKIKYKSSNKKIAKVSSTGKITAIKPGKVKITISVGKKKFVSNVIIKK</sequence>
<dbReference type="PANTHER" id="PTHR46333:SF2">
    <property type="entry name" value="CYTOKINESIS PROTEIN 3"/>
    <property type="match status" value="1"/>
</dbReference>
<dbReference type="Pfam" id="PF01841">
    <property type="entry name" value="Transglut_core"/>
    <property type="match status" value="1"/>
</dbReference>
<dbReference type="GO" id="GO:0005737">
    <property type="term" value="C:cytoplasm"/>
    <property type="evidence" value="ECO:0007669"/>
    <property type="project" value="TreeGrafter"/>
</dbReference>
<dbReference type="SUPFAM" id="SSF49373">
    <property type="entry name" value="Invasin/intimin cell-adhesion fragments"/>
    <property type="match status" value="2"/>
</dbReference>
<dbReference type="InterPro" id="IPR008964">
    <property type="entry name" value="Invasin/intimin_cell_adhesion"/>
</dbReference>
<evidence type="ECO:0000259" key="1">
    <source>
        <dbReference type="SMART" id="SM00635"/>
    </source>
</evidence>
<name>A0A1Q2CA91_ANAHA</name>
<feature type="domain" description="BIG2" evidence="1">
    <location>
        <begin position="958"/>
        <end position="1039"/>
    </location>
</feature>
<dbReference type="AlphaFoldDB" id="A0A1Q2CA91"/>
<dbReference type="SMART" id="SM00635">
    <property type="entry name" value="BID_2"/>
    <property type="match status" value="2"/>
</dbReference>
<feature type="domain" description="BIG2" evidence="1">
    <location>
        <begin position="1047"/>
        <end position="1123"/>
    </location>
</feature>
<dbReference type="InterPro" id="IPR002931">
    <property type="entry name" value="Transglutaminase-like"/>
</dbReference>
<dbReference type="PANTHER" id="PTHR46333">
    <property type="entry name" value="CYTOKINESIS PROTEIN 3"/>
    <property type="match status" value="1"/>
</dbReference>
<protein>
    <recommendedName>
        <fullName evidence="1">BIG2 domain-containing protein</fullName>
    </recommendedName>
</protein>
<organism evidence="2 3">
    <name type="scientific">Anaerostipes hadrus</name>
    <dbReference type="NCBI Taxonomy" id="649756"/>
    <lineage>
        <taxon>Bacteria</taxon>
        <taxon>Bacillati</taxon>
        <taxon>Bacillota</taxon>
        <taxon>Clostridia</taxon>
        <taxon>Lachnospirales</taxon>
        <taxon>Lachnospiraceae</taxon>
        <taxon>Anaerostipes</taxon>
    </lineage>
</organism>
<proteinExistence type="predicted"/>
<dbReference type="InterPro" id="IPR052557">
    <property type="entry name" value="CAP/Cytokinesis_protein"/>
</dbReference>
<evidence type="ECO:0000313" key="3">
    <source>
        <dbReference type="Proteomes" id="UP000188159"/>
    </source>
</evidence>
<dbReference type="Gene3D" id="2.60.40.1080">
    <property type="match status" value="2"/>
</dbReference>
<dbReference type="Proteomes" id="UP000188159">
    <property type="component" value="Chromosome"/>
</dbReference>
<accession>A0A1Q2CA91</accession>
<reference evidence="2 3" key="1">
    <citation type="journal article" date="2016" name="Sci. Rep.">
        <title>Accelerated dysbiosis of gut microbiota during aggravation of DSS-induced colitis by a butyrate-producing bacterium.</title>
        <authorList>
            <person name="Zhang Q."/>
            <person name="Wu Y."/>
            <person name="Wang J."/>
            <person name="Wu G."/>
            <person name="Long W."/>
            <person name="Xue Z."/>
            <person name="Wang L."/>
            <person name="Zhang X."/>
            <person name="Pang X."/>
            <person name="Zhao Y."/>
            <person name="Zhao L."/>
            <person name="Zhang C."/>
        </authorList>
    </citation>
    <scope>NUCLEOTIDE SEQUENCE [LARGE SCALE GENOMIC DNA]</scope>
    <source>
        <strain evidence="2 3">BPB5</strain>
    </source>
</reference>
<evidence type="ECO:0000313" key="2">
    <source>
        <dbReference type="EMBL" id="AQP40594.1"/>
    </source>
</evidence>
<dbReference type="InterPro" id="IPR038765">
    <property type="entry name" value="Papain-like_cys_pep_sf"/>
</dbReference>
<gene>
    <name evidence="2" type="ORF">DO83_14065</name>
</gene>
<dbReference type="Gene3D" id="3.10.620.30">
    <property type="match status" value="1"/>
</dbReference>
<dbReference type="InterPro" id="IPR003343">
    <property type="entry name" value="Big_2"/>
</dbReference>